<dbReference type="GO" id="GO:0016887">
    <property type="term" value="F:ATP hydrolysis activity"/>
    <property type="evidence" value="ECO:0007669"/>
    <property type="project" value="InterPro"/>
</dbReference>
<dbReference type="InterPro" id="IPR003439">
    <property type="entry name" value="ABC_transporter-like_ATP-bd"/>
</dbReference>
<organism evidence="9 10">
    <name type="scientific">Dongia mobilis</name>
    <dbReference type="NCBI Taxonomy" id="578943"/>
    <lineage>
        <taxon>Bacteria</taxon>
        <taxon>Pseudomonadati</taxon>
        <taxon>Pseudomonadota</taxon>
        <taxon>Alphaproteobacteria</taxon>
        <taxon>Rhodospirillales</taxon>
        <taxon>Dongiaceae</taxon>
        <taxon>Dongia</taxon>
    </lineage>
</organism>
<keyword evidence="5 7" id="KW-1278">Translocase</keyword>
<evidence type="ECO:0000313" key="10">
    <source>
        <dbReference type="Proteomes" id="UP000295783"/>
    </source>
</evidence>
<keyword evidence="1 7" id="KW-0813">Transport</keyword>
<protein>
    <recommendedName>
        <fullName evidence="7">Spermidine/putrescine import ATP-binding protein PotA</fullName>
        <ecNumber evidence="7">7.6.2.11</ecNumber>
    </recommendedName>
</protein>
<dbReference type="Gene3D" id="3.40.50.300">
    <property type="entry name" value="P-loop containing nucleotide triphosphate hydrolases"/>
    <property type="match status" value="1"/>
</dbReference>
<dbReference type="InterPro" id="IPR017871">
    <property type="entry name" value="ABC_transporter-like_CS"/>
</dbReference>
<keyword evidence="6 7" id="KW-0472">Membrane</keyword>
<dbReference type="GO" id="GO:0005524">
    <property type="term" value="F:ATP binding"/>
    <property type="evidence" value="ECO:0007669"/>
    <property type="project" value="UniProtKB-KW"/>
</dbReference>
<dbReference type="InterPro" id="IPR027417">
    <property type="entry name" value="P-loop_NTPase"/>
</dbReference>
<comment type="caution">
    <text evidence="9">The sequence shown here is derived from an EMBL/GenBank/DDBJ whole genome shotgun (WGS) entry which is preliminary data.</text>
</comment>
<dbReference type="PROSITE" id="PS50893">
    <property type="entry name" value="ABC_TRANSPORTER_2"/>
    <property type="match status" value="1"/>
</dbReference>
<sequence>MLPLREGREPATALSNSSLLSSYQAPGHTDMSKIVEIDGVSKIYGGSVVAVDDLTLAIKEGEFVTLLGPSGCGKTTLLRMLAGFESPDRGIIRLAGEDVTSRPPYRRDVNMVFQDYALFPHLSVAKNVAFGLERQRLDRTEIGRRVADALSLVGLADKAERRPHELSGGQRQRVALARAIVRRPKVLLLDEPLSALDANLREAMQVELKHLHEKLGLTFVMVTHDQTEALVMSDRIVLMKDGRIAQMGEPAELYNRPASPYVASFIGTTNLLPVEVRSVADGRAVVALGGRNLELPAPAGLVAGHAALLGIRPEKLRLETDGTVGACQISVAVEEGLFHGNAVRLRCLGEDGSVLLVDLQLSQSSIAVPARGSRLQLSCDPTDLYLFAGDDR</sequence>
<comment type="similarity">
    <text evidence="7">Belongs to the ABC transporter superfamily. Spermidine/putrescine importer (TC 3.A.1.11.1) family.</text>
</comment>
<dbReference type="FunFam" id="3.40.50.300:FF:000133">
    <property type="entry name" value="Spermidine/putrescine import ATP-binding protein PotA"/>
    <property type="match status" value="1"/>
</dbReference>
<dbReference type="EC" id="7.6.2.11" evidence="7"/>
<dbReference type="Pfam" id="PF00005">
    <property type="entry name" value="ABC_tran"/>
    <property type="match status" value="1"/>
</dbReference>
<dbReference type="InterPro" id="IPR013611">
    <property type="entry name" value="Transp-assoc_OB_typ2"/>
</dbReference>
<evidence type="ECO:0000256" key="2">
    <source>
        <dbReference type="ARBA" id="ARBA00022475"/>
    </source>
</evidence>
<dbReference type="InterPro" id="IPR003593">
    <property type="entry name" value="AAA+_ATPase"/>
</dbReference>
<keyword evidence="2 7" id="KW-1003">Cell membrane</keyword>
<feature type="domain" description="ABC transporter" evidence="8">
    <location>
        <begin position="35"/>
        <end position="266"/>
    </location>
</feature>
<dbReference type="PROSITE" id="PS00211">
    <property type="entry name" value="ABC_TRANSPORTER_1"/>
    <property type="match status" value="1"/>
</dbReference>
<evidence type="ECO:0000256" key="7">
    <source>
        <dbReference type="RuleBase" id="RU364083"/>
    </source>
</evidence>
<dbReference type="Gene3D" id="2.40.50.140">
    <property type="entry name" value="Nucleic acid-binding proteins"/>
    <property type="match status" value="1"/>
</dbReference>
<dbReference type="PANTHER" id="PTHR42781">
    <property type="entry name" value="SPERMIDINE/PUTRESCINE IMPORT ATP-BINDING PROTEIN POTA"/>
    <property type="match status" value="1"/>
</dbReference>
<dbReference type="Proteomes" id="UP000295783">
    <property type="component" value="Unassembled WGS sequence"/>
</dbReference>
<dbReference type="GO" id="GO:0015847">
    <property type="term" value="P:putrescine transport"/>
    <property type="evidence" value="ECO:0007669"/>
    <property type="project" value="UniProtKB-ARBA"/>
</dbReference>
<name>A0A4R6WWP4_9PROT</name>
<dbReference type="PANTHER" id="PTHR42781:SF4">
    <property type="entry name" value="SPERMIDINE_PUTRESCINE IMPORT ATP-BINDING PROTEIN POTA"/>
    <property type="match status" value="1"/>
</dbReference>
<dbReference type="RefSeq" id="WP_208109721.1">
    <property type="nucleotide sequence ID" value="NZ_SNYW01000006.1"/>
</dbReference>
<evidence type="ECO:0000313" key="9">
    <source>
        <dbReference type="EMBL" id="TDQ84107.1"/>
    </source>
</evidence>
<dbReference type="InterPro" id="IPR012340">
    <property type="entry name" value="NA-bd_OB-fold"/>
</dbReference>
<dbReference type="InterPro" id="IPR005893">
    <property type="entry name" value="PotA-like"/>
</dbReference>
<comment type="catalytic activity">
    <reaction evidence="7">
        <text>ATP + H2O + polyamine-[polyamine-binding protein]Side 1 = ADP + phosphate + polyamineSide 2 + [polyamine-binding protein]Side 1.</text>
        <dbReference type="EC" id="7.6.2.11"/>
    </reaction>
</comment>
<dbReference type="SMART" id="SM00382">
    <property type="entry name" value="AAA"/>
    <property type="match status" value="1"/>
</dbReference>
<dbReference type="Gene3D" id="2.40.50.100">
    <property type="match status" value="1"/>
</dbReference>
<evidence type="ECO:0000259" key="8">
    <source>
        <dbReference type="PROSITE" id="PS50893"/>
    </source>
</evidence>
<dbReference type="EMBL" id="SNYW01000006">
    <property type="protein sequence ID" value="TDQ84107.1"/>
    <property type="molecule type" value="Genomic_DNA"/>
</dbReference>
<evidence type="ECO:0000256" key="4">
    <source>
        <dbReference type="ARBA" id="ARBA00022840"/>
    </source>
</evidence>
<evidence type="ECO:0000256" key="1">
    <source>
        <dbReference type="ARBA" id="ARBA00022448"/>
    </source>
</evidence>
<dbReference type="AlphaFoldDB" id="A0A4R6WWP4"/>
<comment type="subunit">
    <text evidence="7">The complex is composed of two ATP-binding proteins (PotA), two transmembrane proteins (PotB and PotC) and a solute-binding protein (PotD).</text>
</comment>
<evidence type="ECO:0000256" key="6">
    <source>
        <dbReference type="ARBA" id="ARBA00023136"/>
    </source>
</evidence>
<reference evidence="9 10" key="1">
    <citation type="submission" date="2019-03" db="EMBL/GenBank/DDBJ databases">
        <title>Genomic Encyclopedia of Type Strains, Phase III (KMG-III): the genomes of soil and plant-associated and newly described type strains.</title>
        <authorList>
            <person name="Whitman W."/>
        </authorList>
    </citation>
    <scope>NUCLEOTIDE SEQUENCE [LARGE SCALE GENOMIC DNA]</scope>
    <source>
        <strain evidence="9 10">CGMCC 1.7660</strain>
    </source>
</reference>
<dbReference type="InterPro" id="IPR008995">
    <property type="entry name" value="Mo/tungstate-bd_C_term_dom"/>
</dbReference>
<keyword evidence="3 7" id="KW-0547">Nucleotide-binding</keyword>
<evidence type="ECO:0000256" key="3">
    <source>
        <dbReference type="ARBA" id="ARBA00022741"/>
    </source>
</evidence>
<dbReference type="InterPro" id="IPR050093">
    <property type="entry name" value="ABC_SmlMolc_Importer"/>
</dbReference>
<proteinExistence type="inferred from homology"/>
<dbReference type="Pfam" id="PF08402">
    <property type="entry name" value="TOBE_2"/>
    <property type="match status" value="1"/>
</dbReference>
<dbReference type="SUPFAM" id="SSF52540">
    <property type="entry name" value="P-loop containing nucleoside triphosphate hydrolases"/>
    <property type="match status" value="1"/>
</dbReference>
<comment type="function">
    <text evidence="7">Part of the ABC transporter complex PotABCD involved in spermidine/putrescine import. Responsible for energy coupling to the transport system.</text>
</comment>
<accession>A0A4R6WWP4</accession>
<dbReference type="SUPFAM" id="SSF50331">
    <property type="entry name" value="MOP-like"/>
    <property type="match status" value="1"/>
</dbReference>
<keyword evidence="4 7" id="KW-0067">ATP-binding</keyword>
<dbReference type="GO" id="GO:0043190">
    <property type="term" value="C:ATP-binding cassette (ABC) transporter complex"/>
    <property type="evidence" value="ECO:0007669"/>
    <property type="project" value="InterPro"/>
</dbReference>
<dbReference type="GO" id="GO:0015417">
    <property type="term" value="F:ABC-type polyamine transporter activity"/>
    <property type="evidence" value="ECO:0007669"/>
    <property type="project" value="UniProtKB-EC"/>
</dbReference>
<evidence type="ECO:0000256" key="5">
    <source>
        <dbReference type="ARBA" id="ARBA00022967"/>
    </source>
</evidence>
<gene>
    <name evidence="7" type="primary">potA</name>
    <name evidence="9" type="ORF">A8950_0654</name>
</gene>
<dbReference type="NCBIfam" id="TIGR01187">
    <property type="entry name" value="potA"/>
    <property type="match status" value="1"/>
</dbReference>
<keyword evidence="10" id="KW-1185">Reference proteome</keyword>